<evidence type="ECO:0000256" key="4">
    <source>
        <dbReference type="ARBA" id="ARBA00023186"/>
    </source>
</evidence>
<dbReference type="Pfam" id="PF24986">
    <property type="entry name" value="PRC_RimM"/>
    <property type="match status" value="1"/>
</dbReference>
<dbReference type="Gene3D" id="2.40.30.60">
    <property type="entry name" value="RimM"/>
    <property type="match status" value="1"/>
</dbReference>
<keyword evidence="4 5" id="KW-0143">Chaperone</keyword>
<evidence type="ECO:0000259" key="7">
    <source>
        <dbReference type="Pfam" id="PF24986"/>
    </source>
</evidence>
<evidence type="ECO:0000256" key="5">
    <source>
        <dbReference type="HAMAP-Rule" id="MF_00014"/>
    </source>
</evidence>
<comment type="similarity">
    <text evidence="5">Belongs to the RimM family.</text>
</comment>
<dbReference type="PANTHER" id="PTHR33692">
    <property type="entry name" value="RIBOSOME MATURATION FACTOR RIMM"/>
    <property type="match status" value="1"/>
</dbReference>
<dbReference type="Pfam" id="PF01782">
    <property type="entry name" value="RimM"/>
    <property type="match status" value="1"/>
</dbReference>
<sequence length="169" mass="19236">MNARTGPPRIVLGRVSGVYGVKGWVKIFSETDPREGILKYQPWLLGPDAKPWRFAEGKRHGKGVVARLENCEDRDQAAMFVGQEIAIDRRQLPPASPDEFYWIDLEGLEVITVTEVALGRVSHLFSTGANDVMVVKGERERLIPFDWGEVVREVDFERGRIQVDWDPEF</sequence>
<dbReference type="GO" id="GO:0043022">
    <property type="term" value="F:ribosome binding"/>
    <property type="evidence" value="ECO:0007669"/>
    <property type="project" value="InterPro"/>
</dbReference>
<feature type="domain" description="RimM N-terminal" evidence="6">
    <location>
        <begin position="12"/>
        <end position="91"/>
    </location>
</feature>
<dbReference type="GO" id="GO:0042274">
    <property type="term" value="P:ribosomal small subunit biogenesis"/>
    <property type="evidence" value="ECO:0007669"/>
    <property type="project" value="UniProtKB-UniRule"/>
</dbReference>
<proteinExistence type="inferred from homology"/>
<evidence type="ECO:0000313" key="8">
    <source>
        <dbReference type="EMBL" id="NEX21174.1"/>
    </source>
</evidence>
<dbReference type="PANTHER" id="PTHR33692:SF1">
    <property type="entry name" value="RIBOSOME MATURATION FACTOR RIMM"/>
    <property type="match status" value="1"/>
</dbReference>
<comment type="function">
    <text evidence="5">An accessory protein needed during the final step in the assembly of 30S ribosomal subunit, possibly for assembly of the head region. Essential for efficient processing of 16S rRNA. May be needed both before and after RbfA during the maturation of 16S rRNA. It has affinity for free ribosomal 30S subunits but not for 70S ribosomes.</text>
</comment>
<evidence type="ECO:0000259" key="6">
    <source>
        <dbReference type="Pfam" id="PF01782"/>
    </source>
</evidence>
<reference evidence="9" key="1">
    <citation type="journal article" date="2020" name="Microbiol. Resour. Announc.">
        <title>Draft Genome Sequences of Thiorhodococcus mannitoliphagus and Thiorhodococcus minor, Purple Sulfur Photosynthetic Bacteria in the Gammaproteobacterial Family Chromatiaceae.</title>
        <authorList>
            <person name="Aviles F.A."/>
            <person name="Meyer T.E."/>
            <person name="Kyndt J.A."/>
        </authorList>
    </citation>
    <scope>NUCLEOTIDE SEQUENCE [LARGE SCALE GENOMIC DNA]</scope>
    <source>
        <strain evidence="9">DSM 18266</strain>
    </source>
</reference>
<evidence type="ECO:0000256" key="2">
    <source>
        <dbReference type="ARBA" id="ARBA00022517"/>
    </source>
</evidence>
<evidence type="ECO:0000256" key="1">
    <source>
        <dbReference type="ARBA" id="ARBA00022490"/>
    </source>
</evidence>
<keyword evidence="9" id="KW-1185">Reference proteome</keyword>
<dbReference type="HAMAP" id="MF_00014">
    <property type="entry name" value="Ribosome_mat_RimM"/>
    <property type="match status" value="1"/>
</dbReference>
<dbReference type="GO" id="GO:0005840">
    <property type="term" value="C:ribosome"/>
    <property type="evidence" value="ECO:0007669"/>
    <property type="project" value="InterPro"/>
</dbReference>
<protein>
    <recommendedName>
        <fullName evidence="5">Ribosome maturation factor RimM</fullName>
    </recommendedName>
</protein>
<evidence type="ECO:0000256" key="3">
    <source>
        <dbReference type="ARBA" id="ARBA00022552"/>
    </source>
</evidence>
<comment type="caution">
    <text evidence="8">The sequence shown here is derived from an EMBL/GenBank/DDBJ whole genome shotgun (WGS) entry which is preliminary data.</text>
</comment>
<keyword evidence="1 5" id="KW-0963">Cytoplasm</keyword>
<keyword evidence="3 5" id="KW-0698">rRNA processing</keyword>
<dbReference type="InterPro" id="IPR011961">
    <property type="entry name" value="RimM"/>
</dbReference>
<comment type="subcellular location">
    <subcellularLocation>
        <location evidence="5">Cytoplasm</location>
    </subcellularLocation>
</comment>
<dbReference type="Proteomes" id="UP000471640">
    <property type="component" value="Unassembled WGS sequence"/>
</dbReference>
<feature type="domain" description="Ribosome maturation factor RimM PRC barrel" evidence="7">
    <location>
        <begin position="102"/>
        <end position="166"/>
    </location>
</feature>
<dbReference type="GO" id="GO:0006364">
    <property type="term" value="P:rRNA processing"/>
    <property type="evidence" value="ECO:0007669"/>
    <property type="project" value="UniProtKB-UniRule"/>
</dbReference>
<dbReference type="RefSeq" id="WP_164654274.1">
    <property type="nucleotide sequence ID" value="NZ_JAAIJR010000046.1"/>
</dbReference>
<accession>A0A6P1DZM7</accession>
<reference evidence="8 9" key="2">
    <citation type="submission" date="2020-02" db="EMBL/GenBank/DDBJ databases">
        <title>Genome sequences of Thiorhodococcus mannitoliphagus and Thiorhodococcus minor, purple sulfur photosynthetic bacteria in the gammaproteobacterial family, Chromatiaceae.</title>
        <authorList>
            <person name="Aviles F.A."/>
            <person name="Meyer T.E."/>
            <person name="Kyndt J.A."/>
        </authorList>
    </citation>
    <scope>NUCLEOTIDE SEQUENCE [LARGE SCALE GENOMIC DNA]</scope>
    <source>
        <strain evidence="8 9">DSM 18266</strain>
    </source>
</reference>
<dbReference type="InterPro" id="IPR002676">
    <property type="entry name" value="RimM_N"/>
</dbReference>
<dbReference type="InterPro" id="IPR036976">
    <property type="entry name" value="RimM_N_sf"/>
</dbReference>
<dbReference type="AlphaFoldDB" id="A0A6P1DZM7"/>
<dbReference type="NCBIfam" id="TIGR02273">
    <property type="entry name" value="16S_RimM"/>
    <property type="match status" value="1"/>
</dbReference>
<dbReference type="InterPro" id="IPR011033">
    <property type="entry name" value="PRC_barrel-like_sf"/>
</dbReference>
<organism evidence="8 9">
    <name type="scientific">Thiorhodococcus mannitoliphagus</name>
    <dbReference type="NCBI Taxonomy" id="329406"/>
    <lineage>
        <taxon>Bacteria</taxon>
        <taxon>Pseudomonadati</taxon>
        <taxon>Pseudomonadota</taxon>
        <taxon>Gammaproteobacteria</taxon>
        <taxon>Chromatiales</taxon>
        <taxon>Chromatiaceae</taxon>
        <taxon>Thiorhodococcus</taxon>
    </lineage>
</organism>
<dbReference type="SUPFAM" id="SSF50447">
    <property type="entry name" value="Translation proteins"/>
    <property type="match status" value="1"/>
</dbReference>
<comment type="subunit">
    <text evidence="5">Binds ribosomal protein uS19.</text>
</comment>
<name>A0A6P1DZM7_9GAMM</name>
<dbReference type="InterPro" id="IPR056792">
    <property type="entry name" value="PRC_RimM"/>
</dbReference>
<dbReference type="EMBL" id="JAAIJR010000046">
    <property type="protein sequence ID" value="NEX21174.1"/>
    <property type="molecule type" value="Genomic_DNA"/>
</dbReference>
<dbReference type="Gene3D" id="2.30.30.240">
    <property type="entry name" value="PRC-barrel domain"/>
    <property type="match status" value="1"/>
</dbReference>
<keyword evidence="2 5" id="KW-0690">Ribosome biogenesis</keyword>
<dbReference type="GO" id="GO:0005737">
    <property type="term" value="C:cytoplasm"/>
    <property type="evidence" value="ECO:0007669"/>
    <property type="project" value="UniProtKB-SubCell"/>
</dbReference>
<evidence type="ECO:0000313" key="9">
    <source>
        <dbReference type="Proteomes" id="UP000471640"/>
    </source>
</evidence>
<gene>
    <name evidence="5 8" type="primary">rimM</name>
    <name evidence="8" type="ORF">G3480_12760</name>
</gene>
<dbReference type="SUPFAM" id="SSF50346">
    <property type="entry name" value="PRC-barrel domain"/>
    <property type="match status" value="1"/>
</dbReference>
<dbReference type="InterPro" id="IPR009000">
    <property type="entry name" value="Transl_B-barrel_sf"/>
</dbReference>
<comment type="domain">
    <text evidence="5">The PRC barrel domain binds ribosomal protein uS19.</text>
</comment>